<comment type="caution">
    <text evidence="1">The sequence shown here is derived from an EMBL/GenBank/DDBJ whole genome shotgun (WGS) entry which is preliminary data.</text>
</comment>
<proteinExistence type="predicted"/>
<gene>
    <name evidence="1" type="ORF">OFUS_LOCUS8050</name>
</gene>
<accession>A0A8J1UBF0</accession>
<name>A0A8J1UBF0_OWEFU</name>
<evidence type="ECO:0000313" key="2">
    <source>
        <dbReference type="Proteomes" id="UP000749559"/>
    </source>
</evidence>
<keyword evidence="2" id="KW-1185">Reference proteome</keyword>
<reference evidence="1" key="1">
    <citation type="submission" date="2022-03" db="EMBL/GenBank/DDBJ databases">
        <authorList>
            <person name="Martin C."/>
        </authorList>
    </citation>
    <scope>NUCLEOTIDE SEQUENCE</scope>
</reference>
<evidence type="ECO:0000313" key="1">
    <source>
        <dbReference type="EMBL" id="CAH1781476.1"/>
    </source>
</evidence>
<dbReference type="EMBL" id="CAIIXF020000004">
    <property type="protein sequence ID" value="CAH1781476.1"/>
    <property type="molecule type" value="Genomic_DNA"/>
</dbReference>
<protein>
    <submittedName>
        <fullName evidence="1">Uncharacterized protein</fullName>
    </submittedName>
</protein>
<organism evidence="1 2">
    <name type="scientific">Owenia fusiformis</name>
    <name type="common">Polychaete worm</name>
    <dbReference type="NCBI Taxonomy" id="6347"/>
    <lineage>
        <taxon>Eukaryota</taxon>
        <taxon>Metazoa</taxon>
        <taxon>Spiralia</taxon>
        <taxon>Lophotrochozoa</taxon>
        <taxon>Annelida</taxon>
        <taxon>Polychaeta</taxon>
        <taxon>Sedentaria</taxon>
        <taxon>Canalipalpata</taxon>
        <taxon>Sabellida</taxon>
        <taxon>Oweniida</taxon>
        <taxon>Oweniidae</taxon>
        <taxon>Owenia</taxon>
    </lineage>
</organism>
<dbReference type="Proteomes" id="UP000749559">
    <property type="component" value="Unassembled WGS sequence"/>
</dbReference>
<sequence>MAKEKKYKNVAYALPHPSSPKCGNKFFIKRTWKEPPIKVPDNCVKKLNSKKVTDVALCLTHSHLKANVIDFFRDTGRCRLLRCNWIIQPWQRNSLFKHVFTPSNEMDTFTLASNDRSKTTLNNHKLQTTRNNKPNFKTPETIMTEIAITKSSKHVTATTESSKNDKETSNQTLPSSTEQLEFIRKENFDFKTLAMIMIGISTALFIALSALIVVFLYIRQRNARMRNMAPRYNQQHENANEINAAEEAVQADLIRPNGRNPVENDDIHHEVIPLRRIQNVYNETQI</sequence>
<dbReference type="AlphaFoldDB" id="A0A8J1UBF0"/>